<evidence type="ECO:0000313" key="2">
    <source>
        <dbReference type="EMBL" id="PLB37245.1"/>
    </source>
</evidence>
<keyword evidence="3" id="KW-1185">Reference proteome</keyword>
<proteinExistence type="predicted"/>
<dbReference type="GeneID" id="36520103"/>
<dbReference type="RefSeq" id="XP_024671257.1">
    <property type="nucleotide sequence ID" value="XM_024812943.1"/>
</dbReference>
<dbReference type="Proteomes" id="UP000234585">
    <property type="component" value="Unassembled WGS sequence"/>
</dbReference>
<protein>
    <submittedName>
        <fullName evidence="2">Uncharacterized protein</fullName>
    </submittedName>
</protein>
<name>A0A2I2F9G5_ASPCN</name>
<organism evidence="2 3">
    <name type="scientific">Aspergillus candidus</name>
    <dbReference type="NCBI Taxonomy" id="41067"/>
    <lineage>
        <taxon>Eukaryota</taxon>
        <taxon>Fungi</taxon>
        <taxon>Dikarya</taxon>
        <taxon>Ascomycota</taxon>
        <taxon>Pezizomycotina</taxon>
        <taxon>Eurotiomycetes</taxon>
        <taxon>Eurotiomycetidae</taxon>
        <taxon>Eurotiales</taxon>
        <taxon>Aspergillaceae</taxon>
        <taxon>Aspergillus</taxon>
        <taxon>Aspergillus subgen. Circumdati</taxon>
    </lineage>
</organism>
<dbReference type="EMBL" id="KZ559144">
    <property type="protein sequence ID" value="PLB37245.1"/>
    <property type="molecule type" value="Genomic_DNA"/>
</dbReference>
<feature type="region of interest" description="Disordered" evidence="1">
    <location>
        <begin position="1"/>
        <end position="41"/>
    </location>
</feature>
<gene>
    <name evidence="2" type="ORF">BDW47DRAFT_107177</name>
</gene>
<evidence type="ECO:0000313" key="3">
    <source>
        <dbReference type="Proteomes" id="UP000234585"/>
    </source>
</evidence>
<reference evidence="2 3" key="1">
    <citation type="submission" date="2017-12" db="EMBL/GenBank/DDBJ databases">
        <authorList>
            <consortium name="DOE Joint Genome Institute"/>
            <person name="Haridas S."/>
            <person name="Kjaerbolling I."/>
            <person name="Vesth T.C."/>
            <person name="Frisvad J.C."/>
            <person name="Nybo J.L."/>
            <person name="Theobald S."/>
            <person name="Kuo A."/>
            <person name="Bowyer P."/>
            <person name="Matsuda Y."/>
            <person name="Mondo S."/>
            <person name="Lyhne E.K."/>
            <person name="Kogle M.E."/>
            <person name="Clum A."/>
            <person name="Lipzen A."/>
            <person name="Salamov A."/>
            <person name="Ngan C.Y."/>
            <person name="Daum C."/>
            <person name="Chiniquy J."/>
            <person name="Barry K."/>
            <person name="LaButti K."/>
            <person name="Simmons B.A."/>
            <person name="Magnuson J.K."/>
            <person name="Mortensen U.H."/>
            <person name="Larsen T.O."/>
            <person name="Grigoriev I.V."/>
            <person name="Baker S.E."/>
            <person name="Andersen M.R."/>
            <person name="Nordberg H.P."/>
            <person name="Cantor M.N."/>
            <person name="Hua S.X."/>
        </authorList>
    </citation>
    <scope>NUCLEOTIDE SEQUENCE [LARGE SCALE GENOMIC DNA]</scope>
    <source>
        <strain evidence="2 3">CBS 102.13</strain>
    </source>
</reference>
<evidence type="ECO:0000256" key="1">
    <source>
        <dbReference type="SAM" id="MobiDB-lite"/>
    </source>
</evidence>
<dbReference type="AlphaFoldDB" id="A0A2I2F9G5"/>
<sequence length="112" mass="12775">MHNSLQSDITPILPRRKRDRRSLCSDFGKDPSIGDIPDRRGERKISKERYQCKHCLERFLVAQMGLKLIPKSFIQKVVMVGGLSASPYLQMKLNQILDETPGNITMIVPPEP</sequence>
<accession>A0A2I2F9G5</accession>